<organism evidence="1 2">
    <name type="scientific">Aminipila luticellarii</name>
    <dbReference type="NCBI Taxonomy" id="2507160"/>
    <lineage>
        <taxon>Bacteria</taxon>
        <taxon>Bacillati</taxon>
        <taxon>Bacillota</taxon>
        <taxon>Clostridia</taxon>
        <taxon>Peptostreptococcales</taxon>
        <taxon>Anaerovoracaceae</taxon>
        <taxon>Aminipila</taxon>
    </lineage>
</organism>
<evidence type="ECO:0000313" key="1">
    <source>
        <dbReference type="EMBL" id="QAT41849.1"/>
    </source>
</evidence>
<proteinExistence type="predicted"/>
<evidence type="ECO:0000313" key="2">
    <source>
        <dbReference type="Proteomes" id="UP000287601"/>
    </source>
</evidence>
<gene>
    <name evidence="1" type="ORF">EQM06_00650</name>
</gene>
<dbReference type="KEGG" id="amij:EQM06_00650"/>
<name>A0A410PSI3_9FIRM</name>
<dbReference type="OrthoDB" id="143422at2"/>
<reference evidence="1 2" key="1">
    <citation type="submission" date="2019-01" db="EMBL/GenBank/DDBJ databases">
        <title>Draft genomes of a novel of Aminipila strains.</title>
        <authorList>
            <person name="Ma S."/>
        </authorList>
    </citation>
    <scope>NUCLEOTIDE SEQUENCE [LARGE SCALE GENOMIC DNA]</scope>
    <source>
        <strain evidence="2">JN-39</strain>
    </source>
</reference>
<keyword evidence="2" id="KW-1185">Reference proteome</keyword>
<dbReference type="EMBL" id="CP035281">
    <property type="protein sequence ID" value="QAT41849.1"/>
    <property type="molecule type" value="Genomic_DNA"/>
</dbReference>
<dbReference type="RefSeq" id="WP_128744503.1">
    <property type="nucleotide sequence ID" value="NZ_CP035281.1"/>
</dbReference>
<sequence length="85" mass="9529">MNISLNEILKNNIFNSAVVLAGQNGIGREVKRILVFDYPCNNEILNRKTLASGDLFITCLEQFREDRDGIYDYINALIATKSSGC</sequence>
<dbReference type="Proteomes" id="UP000287601">
    <property type="component" value="Chromosome"/>
</dbReference>
<accession>A0A410PSI3</accession>
<dbReference type="AlphaFoldDB" id="A0A410PSI3"/>
<protein>
    <submittedName>
        <fullName evidence="1">Uncharacterized protein</fullName>
    </submittedName>
</protein>